<evidence type="ECO:0000313" key="1">
    <source>
        <dbReference type="EMBL" id="GIY84291.1"/>
    </source>
</evidence>
<dbReference type="EMBL" id="BPLR01016499">
    <property type="protein sequence ID" value="GIY84291.1"/>
    <property type="molecule type" value="Genomic_DNA"/>
</dbReference>
<proteinExistence type="predicted"/>
<dbReference type="Proteomes" id="UP001054945">
    <property type="component" value="Unassembled WGS sequence"/>
</dbReference>
<comment type="caution">
    <text evidence="1">The sequence shown here is derived from an EMBL/GenBank/DDBJ whole genome shotgun (WGS) entry which is preliminary data.</text>
</comment>
<sequence>MSIKEFHSCERKTILSFPRDEKKNYESWMVLSILRALFCKIFKRIMHTEKPQLRCFLSKIENSLVSLKKRRTTLRIPKPFIERSVNTKGIGGKEEEYRNKTSEKKKWSRRQEVVKTESICKNSWRGTFAIEFDRCLEGPANKFSDCAFFKRFLFCSFHSVSDLSFYVLRLDESTLRFRKLFWGRSDLDCRFNEFYFWDVFFKPYLERHFWN</sequence>
<dbReference type="AlphaFoldDB" id="A0AAV4WN31"/>
<gene>
    <name evidence="1" type="ORF">CEXT_562861</name>
</gene>
<protein>
    <submittedName>
        <fullName evidence="1">Uncharacterized protein</fullName>
    </submittedName>
</protein>
<evidence type="ECO:0000313" key="2">
    <source>
        <dbReference type="Proteomes" id="UP001054945"/>
    </source>
</evidence>
<keyword evidence="2" id="KW-1185">Reference proteome</keyword>
<accession>A0AAV4WN31</accession>
<organism evidence="1 2">
    <name type="scientific">Caerostris extrusa</name>
    <name type="common">Bark spider</name>
    <name type="synonym">Caerostris bankana</name>
    <dbReference type="NCBI Taxonomy" id="172846"/>
    <lineage>
        <taxon>Eukaryota</taxon>
        <taxon>Metazoa</taxon>
        <taxon>Ecdysozoa</taxon>
        <taxon>Arthropoda</taxon>
        <taxon>Chelicerata</taxon>
        <taxon>Arachnida</taxon>
        <taxon>Araneae</taxon>
        <taxon>Araneomorphae</taxon>
        <taxon>Entelegynae</taxon>
        <taxon>Araneoidea</taxon>
        <taxon>Araneidae</taxon>
        <taxon>Caerostris</taxon>
    </lineage>
</organism>
<name>A0AAV4WN31_CAEEX</name>
<reference evidence="1 2" key="1">
    <citation type="submission" date="2021-06" db="EMBL/GenBank/DDBJ databases">
        <title>Caerostris extrusa draft genome.</title>
        <authorList>
            <person name="Kono N."/>
            <person name="Arakawa K."/>
        </authorList>
    </citation>
    <scope>NUCLEOTIDE SEQUENCE [LARGE SCALE GENOMIC DNA]</scope>
</reference>